<name>A0A160FRZ3_9BURK</name>
<dbReference type="InterPro" id="IPR029062">
    <property type="entry name" value="Class_I_gatase-like"/>
</dbReference>
<dbReference type="EMBL" id="CP014579">
    <property type="protein sequence ID" value="ANB75631.1"/>
    <property type="molecule type" value="Genomic_DNA"/>
</dbReference>
<dbReference type="GO" id="GO:0003700">
    <property type="term" value="F:DNA-binding transcription factor activity"/>
    <property type="evidence" value="ECO:0007669"/>
    <property type="project" value="InterPro"/>
</dbReference>
<reference evidence="5 6" key="1">
    <citation type="journal article" date="2016" name="Gene">
        <title>PacBio SMRT assembly of a complex multi-replicon genome reveals chlorocatechol degradative operon in a region of genome plasticity.</title>
        <authorList>
            <person name="Ricker N."/>
            <person name="Shen S.Y."/>
            <person name="Goordial J."/>
            <person name="Jin S."/>
            <person name="Fulthorpe R.R."/>
        </authorList>
    </citation>
    <scope>NUCLEOTIDE SEQUENCE [LARGE SCALE GENOMIC DNA]</scope>
    <source>
        <strain evidence="5 6">OLGA172</strain>
    </source>
</reference>
<organism evidence="5 6">
    <name type="scientific">Paraburkholderia phytofirmans OLGA172</name>
    <dbReference type="NCBI Taxonomy" id="1417228"/>
    <lineage>
        <taxon>Bacteria</taxon>
        <taxon>Pseudomonadati</taxon>
        <taxon>Pseudomonadota</taxon>
        <taxon>Betaproteobacteria</taxon>
        <taxon>Burkholderiales</taxon>
        <taxon>Burkholderiaceae</taxon>
        <taxon>Paraburkholderia</taxon>
    </lineage>
</organism>
<keyword evidence="1" id="KW-0805">Transcription regulation</keyword>
<evidence type="ECO:0000256" key="3">
    <source>
        <dbReference type="ARBA" id="ARBA00023163"/>
    </source>
</evidence>
<feature type="domain" description="HTH araC/xylS-type" evidence="4">
    <location>
        <begin position="228"/>
        <end position="326"/>
    </location>
</feature>
<dbReference type="SMART" id="SM00342">
    <property type="entry name" value="HTH_ARAC"/>
    <property type="match status" value="1"/>
</dbReference>
<dbReference type="PROSITE" id="PS01124">
    <property type="entry name" value="HTH_ARAC_FAMILY_2"/>
    <property type="match status" value="1"/>
</dbReference>
<keyword evidence="6" id="KW-1185">Reference proteome</keyword>
<dbReference type="InterPro" id="IPR009057">
    <property type="entry name" value="Homeodomain-like_sf"/>
</dbReference>
<dbReference type="Gene3D" id="3.40.50.880">
    <property type="match status" value="1"/>
</dbReference>
<dbReference type="STRING" id="1804984.AYM40_25140"/>
<dbReference type="KEGG" id="buz:AYM40_25140"/>
<proteinExistence type="predicted"/>
<dbReference type="Proteomes" id="UP000076852">
    <property type="component" value="Chromosome 2"/>
</dbReference>
<dbReference type="GO" id="GO:0043565">
    <property type="term" value="F:sequence-specific DNA binding"/>
    <property type="evidence" value="ECO:0007669"/>
    <property type="project" value="InterPro"/>
</dbReference>
<dbReference type="SUPFAM" id="SSF52317">
    <property type="entry name" value="Class I glutamine amidotransferase-like"/>
    <property type="match status" value="1"/>
</dbReference>
<evidence type="ECO:0000259" key="4">
    <source>
        <dbReference type="PROSITE" id="PS01124"/>
    </source>
</evidence>
<keyword evidence="2" id="KW-0238">DNA-binding</keyword>
<dbReference type="Pfam" id="PF12833">
    <property type="entry name" value="HTH_18"/>
    <property type="match status" value="1"/>
</dbReference>
<evidence type="ECO:0000256" key="2">
    <source>
        <dbReference type="ARBA" id="ARBA00023125"/>
    </source>
</evidence>
<evidence type="ECO:0000256" key="1">
    <source>
        <dbReference type="ARBA" id="ARBA00023015"/>
    </source>
</evidence>
<keyword evidence="3" id="KW-0804">Transcription</keyword>
<accession>A0A160FRZ3</accession>
<dbReference type="SUPFAM" id="SSF46689">
    <property type="entry name" value="Homeodomain-like"/>
    <property type="match status" value="2"/>
</dbReference>
<dbReference type="PANTHER" id="PTHR43280">
    <property type="entry name" value="ARAC-FAMILY TRANSCRIPTIONAL REGULATOR"/>
    <property type="match status" value="1"/>
</dbReference>
<dbReference type="AlphaFoldDB" id="A0A160FRZ3"/>
<dbReference type="PANTHER" id="PTHR43280:SF2">
    <property type="entry name" value="HTH-TYPE TRANSCRIPTIONAL REGULATOR EXSA"/>
    <property type="match status" value="1"/>
</dbReference>
<dbReference type="InterPro" id="IPR018060">
    <property type="entry name" value="HTH_AraC"/>
</dbReference>
<dbReference type="OrthoDB" id="6831751at2"/>
<dbReference type="Gene3D" id="1.10.10.60">
    <property type="entry name" value="Homeodomain-like"/>
    <property type="match status" value="2"/>
</dbReference>
<sequence>MECFSEVHSNGKVWENVVHGTRAVRHIGITLFNGFALQEVVAIGQAFQSANALCESTRHGTALYNVCLLSATGGMIASSSSVFVWTENIDACRHTDNFHALFIVGGAGARSALRDEHLIRWLRRSVPRSQLTFPITEGRLLLEAAALGQAGTDDAWGNRADSLAAKHLDAAHYANAVGPLRAALNVIREDLGTDITRKIASGVATLVETEFTSIVSRNAAPNVSERIQASARWLAANSDRQITIDEAAQVCAMSERNFLRRFKTELGVTPSDYLMYVRLDMCCRLLVETDLPVDKIALRCGISGGGRVSKLFRRYLAMTPTAYRMRNRASTRQTRVSPVARAAP</sequence>
<evidence type="ECO:0000313" key="6">
    <source>
        <dbReference type="Proteomes" id="UP000076852"/>
    </source>
</evidence>
<gene>
    <name evidence="5" type="ORF">AYM40_25140</name>
</gene>
<evidence type="ECO:0000313" key="5">
    <source>
        <dbReference type="EMBL" id="ANB75631.1"/>
    </source>
</evidence>
<protein>
    <submittedName>
        <fullName evidence="5">AraC family transcriptional regulator</fullName>
    </submittedName>
</protein>
<dbReference type="RefSeq" id="WP_063498914.1">
    <property type="nucleotide sequence ID" value="NZ_CP014579.1"/>
</dbReference>